<dbReference type="InterPro" id="IPR046720">
    <property type="entry name" value="DUF6612"/>
</dbReference>
<protein>
    <submittedName>
        <fullName evidence="2">Uncharacterized protein</fullName>
    </submittedName>
</protein>
<keyword evidence="1" id="KW-0732">Signal</keyword>
<keyword evidence="3" id="KW-1185">Reference proteome</keyword>
<dbReference type="Gene3D" id="2.50.20.20">
    <property type="match status" value="1"/>
</dbReference>
<dbReference type="EMBL" id="NIBG01000007">
    <property type="protein sequence ID" value="PAB59507.1"/>
    <property type="molecule type" value="Genomic_DNA"/>
</dbReference>
<dbReference type="AlphaFoldDB" id="A0A267MJ81"/>
<accession>A0A267MJ81</accession>
<gene>
    <name evidence="2" type="ORF">CCE28_09845</name>
</gene>
<name>A0A267MJ81_9FIRM</name>
<dbReference type="OrthoDB" id="1950397at2"/>
<feature type="signal peptide" evidence="1">
    <location>
        <begin position="1"/>
        <end position="23"/>
    </location>
</feature>
<evidence type="ECO:0000313" key="3">
    <source>
        <dbReference type="Proteomes" id="UP000216024"/>
    </source>
</evidence>
<dbReference type="Proteomes" id="UP000216024">
    <property type="component" value="Unassembled WGS sequence"/>
</dbReference>
<evidence type="ECO:0000256" key="1">
    <source>
        <dbReference type="SAM" id="SignalP"/>
    </source>
</evidence>
<dbReference type="Pfam" id="PF20316">
    <property type="entry name" value="DUF6612"/>
    <property type="match status" value="1"/>
</dbReference>
<evidence type="ECO:0000313" key="2">
    <source>
        <dbReference type="EMBL" id="PAB59507.1"/>
    </source>
</evidence>
<sequence>MRKMKFFFVVGLIFILSTTMAFADTEAEFIKMLTRENMTAQEMLKLSNDNLLKLSTYKFKGTNKMTTHTQAEGEDIAMKFNMIQEGFVKNPQEVYVKTSMVSPDETMPNAGSEVYMKDNVMYMKTNFSDKWTSIDMNPMMKKLQSAMGTNNSSNGIVSNEQLEAFSDTAIFDADEDIDGKKYYVISMNVSKETYKEIMGKFMENFSKTFGDMIMNDPNSEKSEEERAKEKAEFETAMITMLNNMDISISYKFYINPETKMYEKFEVKQDLNMAVQETTVTTSSEGVFNYYDLNGPVEFPTITLEQE</sequence>
<dbReference type="RefSeq" id="WP_095133445.1">
    <property type="nucleotide sequence ID" value="NZ_NIBG01000007.1"/>
</dbReference>
<feature type="chain" id="PRO_5013351959" evidence="1">
    <location>
        <begin position="24"/>
        <end position="306"/>
    </location>
</feature>
<organism evidence="2 3">
    <name type="scientific">Anaeromicrobium sediminis</name>
    <dbReference type="NCBI Taxonomy" id="1478221"/>
    <lineage>
        <taxon>Bacteria</taxon>
        <taxon>Bacillati</taxon>
        <taxon>Bacillota</taxon>
        <taxon>Clostridia</taxon>
        <taxon>Peptostreptococcales</taxon>
        <taxon>Thermotaleaceae</taxon>
        <taxon>Anaeromicrobium</taxon>
    </lineage>
</organism>
<comment type="caution">
    <text evidence="2">The sequence shown here is derived from an EMBL/GenBank/DDBJ whole genome shotgun (WGS) entry which is preliminary data.</text>
</comment>
<reference evidence="2 3" key="1">
    <citation type="submission" date="2017-06" db="EMBL/GenBank/DDBJ databases">
        <title>Draft genome sequence of anaerobic fermentative bacterium Anaeromicrobium sediminis DY2726D isolated from West Pacific Ocean sediments.</title>
        <authorList>
            <person name="Zeng X."/>
        </authorList>
    </citation>
    <scope>NUCLEOTIDE SEQUENCE [LARGE SCALE GENOMIC DNA]</scope>
    <source>
        <strain evidence="2 3">DY2726D</strain>
    </source>
</reference>
<proteinExistence type="predicted"/>